<evidence type="ECO:0000313" key="3">
    <source>
        <dbReference type="WBParaSite" id="L893_g671.t1"/>
    </source>
</evidence>
<feature type="region of interest" description="Disordered" evidence="1">
    <location>
        <begin position="53"/>
        <end position="111"/>
    </location>
</feature>
<feature type="compositionally biased region" description="Polar residues" evidence="1">
    <location>
        <begin position="82"/>
        <end position="98"/>
    </location>
</feature>
<organism evidence="2 3">
    <name type="scientific">Steinernema glaseri</name>
    <dbReference type="NCBI Taxonomy" id="37863"/>
    <lineage>
        <taxon>Eukaryota</taxon>
        <taxon>Metazoa</taxon>
        <taxon>Ecdysozoa</taxon>
        <taxon>Nematoda</taxon>
        <taxon>Chromadorea</taxon>
        <taxon>Rhabditida</taxon>
        <taxon>Tylenchina</taxon>
        <taxon>Panagrolaimomorpha</taxon>
        <taxon>Strongyloidoidea</taxon>
        <taxon>Steinernematidae</taxon>
        <taxon>Steinernema</taxon>
    </lineage>
</organism>
<keyword evidence="2" id="KW-1185">Reference proteome</keyword>
<proteinExistence type="predicted"/>
<evidence type="ECO:0000256" key="1">
    <source>
        <dbReference type="SAM" id="MobiDB-lite"/>
    </source>
</evidence>
<dbReference type="Proteomes" id="UP000095287">
    <property type="component" value="Unplaced"/>
</dbReference>
<accession>A0A1I8ALL4</accession>
<reference evidence="3" key="1">
    <citation type="submission" date="2016-11" db="UniProtKB">
        <authorList>
            <consortium name="WormBaseParasite"/>
        </authorList>
    </citation>
    <scope>IDENTIFICATION</scope>
</reference>
<dbReference type="AlphaFoldDB" id="A0A1I8ALL4"/>
<dbReference type="WBParaSite" id="L893_g671.t1">
    <property type="protein sequence ID" value="L893_g671.t1"/>
    <property type="gene ID" value="L893_g671"/>
</dbReference>
<evidence type="ECO:0000313" key="2">
    <source>
        <dbReference type="Proteomes" id="UP000095287"/>
    </source>
</evidence>
<protein>
    <submittedName>
        <fullName evidence="3">Secreted protein</fullName>
    </submittedName>
</protein>
<sequence>MSYVCLVYLSRLVSKADEFAMRRNQQNSKVFLEETVGNITRSFFVFLLLPSSRTESTGPMDYKHKKTAETPRSLISRADTMQRASSSTPGPRQMSLNSFMEKKPRPRFASA</sequence>
<name>A0A1I8ALL4_9BILA</name>